<dbReference type="SMART" id="SM00382">
    <property type="entry name" value="AAA"/>
    <property type="match status" value="1"/>
</dbReference>
<comment type="caution">
    <text evidence="11">The sequence shown here is derived from an EMBL/GenBank/DDBJ whole genome shotgun (WGS) entry which is preliminary data.</text>
</comment>
<keyword evidence="2" id="KW-0813">Transport</keyword>
<dbReference type="InterPro" id="IPR003439">
    <property type="entry name" value="ABC_transporter-like_ATP-bd"/>
</dbReference>
<evidence type="ECO:0000256" key="5">
    <source>
        <dbReference type="ARBA" id="ARBA00022840"/>
    </source>
</evidence>
<keyword evidence="12" id="KW-1185">Reference proteome</keyword>
<gene>
    <name evidence="11" type="ORF">C7B64_01880</name>
</gene>
<evidence type="ECO:0000259" key="9">
    <source>
        <dbReference type="PROSITE" id="PS50006"/>
    </source>
</evidence>
<reference evidence="11 12" key="2">
    <citation type="submission" date="2018-03" db="EMBL/GenBank/DDBJ databases">
        <title>The ancient ancestry and fast evolution of plastids.</title>
        <authorList>
            <person name="Moore K.R."/>
            <person name="Magnabosco C."/>
            <person name="Momper L."/>
            <person name="Gold D.A."/>
            <person name="Bosak T."/>
            <person name="Fournier G.P."/>
        </authorList>
    </citation>
    <scope>NUCLEOTIDE SEQUENCE [LARGE SCALE GENOMIC DNA]</scope>
    <source>
        <strain evidence="11 12">CCAP 1448/3</strain>
    </source>
</reference>
<feature type="transmembrane region" description="Helical" evidence="8">
    <location>
        <begin position="536"/>
        <end position="554"/>
    </location>
</feature>
<dbReference type="Pfam" id="PF01061">
    <property type="entry name" value="ABC2_membrane"/>
    <property type="match status" value="1"/>
</dbReference>
<feature type="transmembrane region" description="Helical" evidence="8">
    <location>
        <begin position="627"/>
        <end position="649"/>
    </location>
</feature>
<dbReference type="Pfam" id="PF00005">
    <property type="entry name" value="ABC_tran"/>
    <property type="match status" value="1"/>
</dbReference>
<dbReference type="PROSITE" id="PS50006">
    <property type="entry name" value="FHA_DOMAIN"/>
    <property type="match status" value="2"/>
</dbReference>
<dbReference type="EMBL" id="PVWJ01000006">
    <property type="protein sequence ID" value="PSB04863.1"/>
    <property type="molecule type" value="Genomic_DNA"/>
</dbReference>
<dbReference type="PROSITE" id="PS50893">
    <property type="entry name" value="ABC_TRANSPORTER_2"/>
    <property type="match status" value="1"/>
</dbReference>
<dbReference type="GO" id="GO:0005524">
    <property type="term" value="F:ATP binding"/>
    <property type="evidence" value="ECO:0007669"/>
    <property type="project" value="UniProtKB-KW"/>
</dbReference>
<sequence length="797" mass="87330">MTNPTGQKTVFGDRPYLVLNHQGQTLPPLLLTSNMHRLGRDRQRADLVVPDDWRVLSGCHATLRQAGGDYHIYDGDGQQPSTNGLFINFTRITTTEGYPLRDGVEIQLGSNPQNQAILTYVNPAAAQATPPRQNSVSLKNKSVLIGRDAQASLTLDSPIVSRRHASIEPDRRGSYILQDYSTNGVFVNQQRVSGSMLLPPGASIQIGPYTLILQGDSLVVADRGDQIRLDVYHVVREVRAKGGRKRLLDDISLAIEPGQFVALVGGSGAGKSTLMRSLLGIEPINQGQVNLNGQNLRANFNIYRTQIGYVPQDDIIHRELRVGEVLTYAAKLRLPPDLNVQQVVDRTLNQIEMSGRKDVLVSQLSGGQRKRVSIGVELLADPKLFFLDEPTSGLDPGLDKKMMQLLRKLANEGRTVILVTHATANVNLCDRIVFMGAGGRLCYFGPPQEAMSFFNIKTGDFADLYNLLDSDQNVVQEALKFRQSPQYQRYITNHLSEIHQPASGGGSRPQIGKSSRLGQLILLIRRSLKITLRDRIYLTLSLFTAPIAIVLIRIALKSKDALAPVLQNNANDAFFATSALRVVFVFACAALWVGLSSAVQEIVKESAIYIRERLVNLGLVPYVASKMFLLGGLAILQAIFMVAVILFTFTSPSPDLISWELGAGIATFLTLTASFSLGLFISAIVKNSSQANSTLPLILLPQIIFSGVLFDIKDNLSRVASWLTISRWSVGAFGSLVDINSMVPKRNGQPLPGLPFKGDDVYNATAGNITLNLGVLLLHTVVYLILTLIIQKRKDVI</sequence>
<evidence type="ECO:0000256" key="3">
    <source>
        <dbReference type="ARBA" id="ARBA00022692"/>
    </source>
</evidence>
<dbReference type="GO" id="GO:0016020">
    <property type="term" value="C:membrane"/>
    <property type="evidence" value="ECO:0007669"/>
    <property type="project" value="UniProtKB-SubCell"/>
</dbReference>
<dbReference type="Pfam" id="PF00498">
    <property type="entry name" value="FHA"/>
    <property type="match status" value="2"/>
</dbReference>
<dbReference type="InterPro" id="IPR027417">
    <property type="entry name" value="P-loop_NTPase"/>
</dbReference>
<feature type="domain" description="FHA" evidence="9">
    <location>
        <begin position="143"/>
        <end position="192"/>
    </location>
</feature>
<evidence type="ECO:0000313" key="12">
    <source>
        <dbReference type="Proteomes" id="UP000238762"/>
    </source>
</evidence>
<feature type="transmembrane region" description="Helical" evidence="8">
    <location>
        <begin position="769"/>
        <end position="790"/>
    </location>
</feature>
<dbReference type="CDD" id="cd00060">
    <property type="entry name" value="FHA"/>
    <property type="match status" value="2"/>
</dbReference>
<dbReference type="Gene3D" id="2.60.200.20">
    <property type="match status" value="2"/>
</dbReference>
<keyword evidence="4" id="KW-0547">Nucleotide-binding</keyword>
<dbReference type="GO" id="GO:0140359">
    <property type="term" value="F:ABC-type transporter activity"/>
    <property type="evidence" value="ECO:0007669"/>
    <property type="project" value="InterPro"/>
</dbReference>
<dbReference type="GO" id="GO:0016887">
    <property type="term" value="F:ATP hydrolysis activity"/>
    <property type="evidence" value="ECO:0007669"/>
    <property type="project" value="InterPro"/>
</dbReference>
<dbReference type="SUPFAM" id="SSF49879">
    <property type="entry name" value="SMAD/FHA domain"/>
    <property type="match status" value="2"/>
</dbReference>
<dbReference type="Gene3D" id="3.40.50.300">
    <property type="entry name" value="P-loop containing nucleotide triphosphate hydrolases"/>
    <property type="match status" value="1"/>
</dbReference>
<evidence type="ECO:0000256" key="7">
    <source>
        <dbReference type="ARBA" id="ARBA00023136"/>
    </source>
</evidence>
<feature type="domain" description="FHA" evidence="9">
    <location>
        <begin position="36"/>
        <end position="92"/>
    </location>
</feature>
<dbReference type="InterPro" id="IPR003593">
    <property type="entry name" value="AAA+_ATPase"/>
</dbReference>
<evidence type="ECO:0000313" key="11">
    <source>
        <dbReference type="EMBL" id="PSB04863.1"/>
    </source>
</evidence>
<organism evidence="11 12">
    <name type="scientific">Merismopedia glauca CCAP 1448/3</name>
    <dbReference type="NCBI Taxonomy" id="1296344"/>
    <lineage>
        <taxon>Bacteria</taxon>
        <taxon>Bacillati</taxon>
        <taxon>Cyanobacteriota</taxon>
        <taxon>Cyanophyceae</taxon>
        <taxon>Synechococcales</taxon>
        <taxon>Merismopediaceae</taxon>
        <taxon>Merismopedia</taxon>
    </lineage>
</organism>
<comment type="subcellular location">
    <subcellularLocation>
        <location evidence="1">Membrane</location>
        <topology evidence="1">Multi-pass membrane protein</topology>
    </subcellularLocation>
</comment>
<dbReference type="OrthoDB" id="151099at2"/>
<evidence type="ECO:0000256" key="8">
    <source>
        <dbReference type="SAM" id="Phobius"/>
    </source>
</evidence>
<dbReference type="FunFam" id="3.40.50.300:FF:000474">
    <property type="entry name" value="Putative ABC transporter ATP-binding subunit"/>
    <property type="match status" value="1"/>
</dbReference>
<feature type="transmembrane region" description="Helical" evidence="8">
    <location>
        <begin position="693"/>
        <end position="712"/>
    </location>
</feature>
<evidence type="ECO:0000256" key="2">
    <source>
        <dbReference type="ARBA" id="ARBA00022448"/>
    </source>
</evidence>
<evidence type="ECO:0000256" key="1">
    <source>
        <dbReference type="ARBA" id="ARBA00004141"/>
    </source>
</evidence>
<feature type="domain" description="ABC transporter" evidence="10">
    <location>
        <begin position="229"/>
        <end position="462"/>
    </location>
</feature>
<keyword evidence="5" id="KW-0067">ATP-binding</keyword>
<feature type="transmembrane region" description="Helical" evidence="8">
    <location>
        <begin position="574"/>
        <end position="595"/>
    </location>
</feature>
<dbReference type="PANTHER" id="PTHR48041:SF139">
    <property type="entry name" value="PROTEIN SCARLET"/>
    <property type="match status" value="1"/>
</dbReference>
<evidence type="ECO:0000256" key="6">
    <source>
        <dbReference type="ARBA" id="ARBA00022989"/>
    </source>
</evidence>
<feature type="transmembrane region" description="Helical" evidence="8">
    <location>
        <begin position="661"/>
        <end position="681"/>
    </location>
</feature>
<evidence type="ECO:0000256" key="4">
    <source>
        <dbReference type="ARBA" id="ARBA00022741"/>
    </source>
</evidence>
<dbReference type="InterPro" id="IPR050352">
    <property type="entry name" value="ABCG_transporters"/>
</dbReference>
<dbReference type="Proteomes" id="UP000238762">
    <property type="component" value="Unassembled WGS sequence"/>
</dbReference>
<dbReference type="RefSeq" id="WP_106286968.1">
    <property type="nucleotide sequence ID" value="NZ_CAWNTC010000143.1"/>
</dbReference>
<name>A0A2T1C9P4_9CYAN</name>
<dbReference type="InterPro" id="IPR008984">
    <property type="entry name" value="SMAD_FHA_dom_sf"/>
</dbReference>
<dbReference type="SUPFAM" id="SSF52540">
    <property type="entry name" value="P-loop containing nucleoside triphosphate hydrolases"/>
    <property type="match status" value="1"/>
</dbReference>
<dbReference type="AlphaFoldDB" id="A0A2T1C9P4"/>
<dbReference type="SMART" id="SM00240">
    <property type="entry name" value="FHA"/>
    <property type="match status" value="2"/>
</dbReference>
<keyword evidence="6 8" id="KW-1133">Transmembrane helix</keyword>
<dbReference type="InterPro" id="IPR013525">
    <property type="entry name" value="ABC2_TM"/>
</dbReference>
<reference evidence="11 12" key="1">
    <citation type="submission" date="2018-02" db="EMBL/GenBank/DDBJ databases">
        <authorList>
            <person name="Cohen D.B."/>
            <person name="Kent A.D."/>
        </authorList>
    </citation>
    <scope>NUCLEOTIDE SEQUENCE [LARGE SCALE GENOMIC DNA]</scope>
    <source>
        <strain evidence="11 12">CCAP 1448/3</strain>
    </source>
</reference>
<dbReference type="PANTHER" id="PTHR48041">
    <property type="entry name" value="ABC TRANSPORTER G FAMILY MEMBER 28"/>
    <property type="match status" value="1"/>
</dbReference>
<proteinExistence type="predicted"/>
<protein>
    <submittedName>
        <fullName evidence="11">Maltooligosyl trehalose synthase</fullName>
    </submittedName>
</protein>
<keyword evidence="7 8" id="KW-0472">Membrane</keyword>
<dbReference type="PROSITE" id="PS00211">
    <property type="entry name" value="ABC_TRANSPORTER_1"/>
    <property type="match status" value="1"/>
</dbReference>
<dbReference type="InterPro" id="IPR017871">
    <property type="entry name" value="ABC_transporter-like_CS"/>
</dbReference>
<keyword evidence="3 8" id="KW-0812">Transmembrane</keyword>
<dbReference type="InterPro" id="IPR000253">
    <property type="entry name" value="FHA_dom"/>
</dbReference>
<evidence type="ECO:0000259" key="10">
    <source>
        <dbReference type="PROSITE" id="PS50893"/>
    </source>
</evidence>
<accession>A0A2T1C9P4</accession>